<dbReference type="PANTHER" id="PTHR33495">
    <property type="entry name" value="ANTI-SIGMA FACTOR ANTAGONIST TM_1081-RELATED-RELATED"/>
    <property type="match status" value="1"/>
</dbReference>
<dbReference type="Proteomes" id="UP000270190">
    <property type="component" value="Unassembled WGS sequence"/>
</dbReference>
<dbReference type="Gene3D" id="3.30.750.24">
    <property type="entry name" value="STAS domain"/>
    <property type="match status" value="1"/>
</dbReference>
<dbReference type="NCBIfam" id="TIGR00377">
    <property type="entry name" value="ant_ant_sig"/>
    <property type="match status" value="1"/>
</dbReference>
<proteinExistence type="inferred from homology"/>
<dbReference type="InterPro" id="IPR002645">
    <property type="entry name" value="STAS_dom"/>
</dbReference>
<evidence type="ECO:0000313" key="7">
    <source>
        <dbReference type="EMBL" id="SPP26161.1"/>
    </source>
</evidence>
<feature type="domain" description="STAS" evidence="5">
    <location>
        <begin position="4"/>
        <end position="114"/>
    </location>
</feature>
<evidence type="ECO:0000313" key="8">
    <source>
        <dbReference type="Proteomes" id="UP000243591"/>
    </source>
</evidence>
<reference evidence="9" key="2">
    <citation type="submission" date="2018-04" db="EMBL/GenBank/DDBJ databases">
        <authorList>
            <person name="Illikoud N."/>
        </authorList>
    </citation>
    <scope>NUCLEOTIDE SEQUENCE [LARGE SCALE GENOMIC DNA]</scope>
</reference>
<dbReference type="Proteomes" id="UP000243591">
    <property type="component" value="Chromosome"/>
</dbReference>
<dbReference type="PROSITE" id="PS50801">
    <property type="entry name" value="STAS"/>
    <property type="match status" value="1"/>
</dbReference>
<evidence type="ECO:0000256" key="1">
    <source>
        <dbReference type="ARBA" id="ARBA00009013"/>
    </source>
</evidence>
<dbReference type="CDD" id="cd07043">
    <property type="entry name" value="STAS_anti-anti-sigma_factors"/>
    <property type="match status" value="1"/>
</dbReference>
<dbReference type="InterPro" id="IPR003658">
    <property type="entry name" value="Anti-sigma_ant"/>
</dbReference>
<dbReference type="EMBL" id="CP023483">
    <property type="protein sequence ID" value="ATF26584.1"/>
    <property type="molecule type" value="Genomic_DNA"/>
</dbReference>
<evidence type="ECO:0000313" key="9">
    <source>
        <dbReference type="Proteomes" id="UP000270190"/>
    </source>
</evidence>
<dbReference type="SUPFAM" id="SSF52091">
    <property type="entry name" value="SpoIIaa-like"/>
    <property type="match status" value="1"/>
</dbReference>
<comment type="function">
    <text evidence="3">Positive regulator of sigma-B activity. Non-phosphorylated RsbV binds to RsbW, preventing its association with sigma-B. When phosphorylated, releases RsbW, which is then free to complex with and inactivate sigma-B.</text>
</comment>
<dbReference type="OrthoDB" id="9793697at2"/>
<dbReference type="EMBL" id="OUNC01000001">
    <property type="protein sequence ID" value="SPP26161.1"/>
    <property type="molecule type" value="Genomic_DNA"/>
</dbReference>
<keyword evidence="8" id="KW-1185">Reference proteome</keyword>
<dbReference type="KEGG" id="bths:CNY62_09380"/>
<dbReference type="GO" id="GO:0043856">
    <property type="term" value="F:anti-sigma factor antagonist activity"/>
    <property type="evidence" value="ECO:0007669"/>
    <property type="project" value="InterPro"/>
</dbReference>
<dbReference type="Pfam" id="PF01740">
    <property type="entry name" value="STAS"/>
    <property type="match status" value="1"/>
</dbReference>
<dbReference type="AlphaFoldDB" id="A0A1D2K883"/>
<evidence type="ECO:0000256" key="4">
    <source>
        <dbReference type="RuleBase" id="RU003749"/>
    </source>
</evidence>
<sequence length="114" mass="12820">MVLNTSVEETNDNTAIFTLRGEIDGNTAPRLEIEMSKFAEIENFVIRVNLSEVTYMDSTGLGVFVGIYKSLVKVNGQLLIEEVPKRLYRLFTITGLDNIMSINRKEKDDGADDN</sequence>
<dbReference type="GeneID" id="66536711"/>
<dbReference type="STRING" id="2756.BFR44_08020"/>
<reference evidence="6 8" key="1">
    <citation type="submission" date="2017-09" db="EMBL/GenBank/DDBJ databases">
        <title>Complete Genome Sequences of Two Strains of the Meat Spoilage Bacterium Brochothrix thermosphacta Isolated from Ground Chicken.</title>
        <authorList>
            <person name="Paoli G.C."/>
            <person name="Wijey C."/>
            <person name="Chen C.-Y."/>
            <person name="Nguyen L."/>
            <person name="Yan X."/>
            <person name="Irwin P.L."/>
        </authorList>
    </citation>
    <scope>NUCLEOTIDE SEQUENCE [LARGE SCALE GENOMIC DNA]</scope>
    <source>
        <strain evidence="6 8">BI</strain>
    </source>
</reference>
<keyword evidence="2" id="KW-0597">Phosphoprotein</keyword>
<dbReference type="PANTHER" id="PTHR33495:SF9">
    <property type="entry name" value="ANTI-SIGMA-B FACTOR ANTAGONIST"/>
    <property type="match status" value="1"/>
</dbReference>
<reference evidence="7" key="3">
    <citation type="submission" date="2018-04" db="EMBL/GenBank/DDBJ databases">
        <authorList>
            <person name="Go L.Y."/>
            <person name="Mitchell J.A."/>
        </authorList>
    </citation>
    <scope>NUCLEOTIDE SEQUENCE</scope>
    <source>
        <strain evidence="7">BSAS1 3</strain>
    </source>
</reference>
<gene>
    <name evidence="7" type="primary">rsbV</name>
    <name evidence="7" type="ORF">BTBSAS_10304</name>
    <name evidence="6" type="ORF">CNY62_09380</name>
</gene>
<organism evidence="6 8">
    <name type="scientific">Brochothrix thermosphacta</name>
    <name type="common">Microbacterium thermosphactum</name>
    <dbReference type="NCBI Taxonomy" id="2756"/>
    <lineage>
        <taxon>Bacteria</taxon>
        <taxon>Bacillati</taxon>
        <taxon>Bacillota</taxon>
        <taxon>Bacilli</taxon>
        <taxon>Bacillales</taxon>
        <taxon>Listeriaceae</taxon>
        <taxon>Brochothrix</taxon>
    </lineage>
</organism>
<name>A0A1D2K883_BROTH</name>
<protein>
    <recommendedName>
        <fullName evidence="4">Anti-sigma factor antagonist</fullName>
    </recommendedName>
</protein>
<dbReference type="RefSeq" id="WP_069119547.1">
    <property type="nucleotide sequence ID" value="NZ_CBCPHX010000002.1"/>
</dbReference>
<accession>A0A1D2K883</accession>
<evidence type="ECO:0000256" key="2">
    <source>
        <dbReference type="ARBA" id="ARBA00022553"/>
    </source>
</evidence>
<evidence type="ECO:0000259" key="5">
    <source>
        <dbReference type="PROSITE" id="PS50801"/>
    </source>
</evidence>
<dbReference type="InterPro" id="IPR036513">
    <property type="entry name" value="STAS_dom_sf"/>
</dbReference>
<comment type="similarity">
    <text evidence="1 4">Belongs to the anti-sigma-factor antagonist family.</text>
</comment>
<evidence type="ECO:0000313" key="6">
    <source>
        <dbReference type="EMBL" id="ATF26584.1"/>
    </source>
</evidence>
<evidence type="ECO:0000256" key="3">
    <source>
        <dbReference type="ARBA" id="ARBA00024670"/>
    </source>
</evidence>